<proteinExistence type="predicted"/>
<dbReference type="Proteomes" id="UP000234275">
    <property type="component" value="Unassembled WGS sequence"/>
</dbReference>
<dbReference type="VEuPathDB" id="FungiDB:P170DRAFT_212145"/>
<comment type="caution">
    <text evidence="2">The sequence shown here is derived from an EMBL/GenBank/DDBJ whole genome shotgun (WGS) entry which is preliminary data.</text>
</comment>
<reference evidence="2 3" key="1">
    <citation type="submission" date="2016-12" db="EMBL/GenBank/DDBJ databases">
        <title>The genomes of Aspergillus section Nigri reveals drivers in fungal speciation.</title>
        <authorList>
            <consortium name="DOE Joint Genome Institute"/>
            <person name="Vesth T.C."/>
            <person name="Nybo J."/>
            <person name="Theobald S."/>
            <person name="Brandl J."/>
            <person name="Frisvad J.C."/>
            <person name="Nielsen K.F."/>
            <person name="Lyhne E.K."/>
            <person name="Kogle M.E."/>
            <person name="Kuo A."/>
            <person name="Riley R."/>
            <person name="Clum A."/>
            <person name="Nolan M."/>
            <person name="Lipzen A."/>
            <person name="Salamov A."/>
            <person name="Henrissat B."/>
            <person name="Wiebenga A."/>
            <person name="De Vries R.P."/>
            <person name="Grigoriev I.V."/>
            <person name="Mortensen U.H."/>
            <person name="Andersen M.R."/>
            <person name="Baker S.E."/>
        </authorList>
    </citation>
    <scope>NUCLEOTIDE SEQUENCE [LARGE SCALE GENOMIC DNA]</scope>
    <source>
        <strain evidence="2 3">IBT 23096</strain>
    </source>
</reference>
<evidence type="ECO:0000313" key="2">
    <source>
        <dbReference type="EMBL" id="PLB48469.1"/>
    </source>
</evidence>
<keyword evidence="3" id="KW-1185">Reference proteome</keyword>
<dbReference type="AlphaFoldDB" id="A0A2I2G6H5"/>
<evidence type="ECO:0000313" key="3">
    <source>
        <dbReference type="Proteomes" id="UP000234275"/>
    </source>
</evidence>
<dbReference type="GeneID" id="36550518"/>
<sequence>MVSDAHPEGSRNVARVGGRRRWGRVRSIFRTGRLAVTGIFSRHPQKPLVARRENGALSSVNEKSVAENGQRITRPTVSDSQPVPSTTPSPTCPSRQQPRPGSTSYPNSQRKDYDDRQNDGTAVTIPMPASMPCPPPTIARPAIRPAQTNPFTHRGFLVSSDSTESDDHPVEARIALDTQAQVNVMRVGIFQQLRRLGYQLESEAQTTPLRPFGATGNNGVVPLGIVRNVNWYYRVSARTFTADFHVVTVGHPDVLIGGPSIARYNLLERSPEIPRIIERDLSRPRPGIVSNNE</sequence>
<dbReference type="CDD" id="cd00303">
    <property type="entry name" value="retropepsin_like"/>
    <property type="match status" value="1"/>
</dbReference>
<organism evidence="2 3">
    <name type="scientific">Aspergillus steynii IBT 23096</name>
    <dbReference type="NCBI Taxonomy" id="1392250"/>
    <lineage>
        <taxon>Eukaryota</taxon>
        <taxon>Fungi</taxon>
        <taxon>Dikarya</taxon>
        <taxon>Ascomycota</taxon>
        <taxon>Pezizomycotina</taxon>
        <taxon>Eurotiomycetes</taxon>
        <taxon>Eurotiomycetidae</taxon>
        <taxon>Eurotiales</taxon>
        <taxon>Aspergillaceae</taxon>
        <taxon>Aspergillus</taxon>
        <taxon>Aspergillus subgen. Circumdati</taxon>
    </lineage>
</organism>
<protein>
    <submittedName>
        <fullName evidence="2">Uncharacterized protein</fullName>
    </submittedName>
</protein>
<evidence type="ECO:0000256" key="1">
    <source>
        <dbReference type="SAM" id="MobiDB-lite"/>
    </source>
</evidence>
<feature type="compositionally biased region" description="Low complexity" evidence="1">
    <location>
        <begin position="75"/>
        <end position="84"/>
    </location>
</feature>
<dbReference type="OrthoDB" id="4493271at2759"/>
<accession>A0A2I2G6H5</accession>
<feature type="compositionally biased region" description="Basic and acidic residues" evidence="1">
    <location>
        <begin position="109"/>
        <end position="118"/>
    </location>
</feature>
<feature type="region of interest" description="Disordered" evidence="1">
    <location>
        <begin position="50"/>
        <end position="143"/>
    </location>
</feature>
<dbReference type="RefSeq" id="XP_024703771.1">
    <property type="nucleotide sequence ID" value="XM_024842819.1"/>
</dbReference>
<feature type="compositionally biased region" description="Pro residues" evidence="1">
    <location>
        <begin position="129"/>
        <end position="138"/>
    </location>
</feature>
<gene>
    <name evidence="2" type="ORF">P170DRAFT_212145</name>
</gene>
<dbReference type="EMBL" id="MSFO01000005">
    <property type="protein sequence ID" value="PLB48469.1"/>
    <property type="molecule type" value="Genomic_DNA"/>
</dbReference>
<name>A0A2I2G6H5_9EURO</name>